<feature type="compositionally biased region" description="Low complexity" evidence="4">
    <location>
        <begin position="338"/>
        <end position="347"/>
    </location>
</feature>
<evidence type="ECO:0000256" key="2">
    <source>
        <dbReference type="ARBA" id="ARBA00022884"/>
    </source>
</evidence>
<name>A0A7S1L2V7_NEODS</name>
<organism evidence="6">
    <name type="scientific">Neobodo designis</name>
    <name type="common">Flagellated protozoan</name>
    <name type="synonym">Bodo designis</name>
    <dbReference type="NCBI Taxonomy" id="312471"/>
    <lineage>
        <taxon>Eukaryota</taxon>
        <taxon>Discoba</taxon>
        <taxon>Euglenozoa</taxon>
        <taxon>Kinetoplastea</taxon>
        <taxon>Metakinetoplastina</taxon>
        <taxon>Neobodonida</taxon>
        <taxon>Neobodo</taxon>
    </lineage>
</organism>
<dbReference type="Gene3D" id="3.30.70.330">
    <property type="match status" value="2"/>
</dbReference>
<feature type="region of interest" description="Disordered" evidence="4">
    <location>
        <begin position="321"/>
        <end position="388"/>
    </location>
</feature>
<dbReference type="EMBL" id="HBGF01003668">
    <property type="protein sequence ID" value="CAD9092393.1"/>
    <property type="molecule type" value="Transcribed_RNA"/>
</dbReference>
<keyword evidence="2 3" id="KW-0694">RNA-binding</keyword>
<evidence type="ECO:0000256" key="3">
    <source>
        <dbReference type="PROSITE-ProRule" id="PRU00176"/>
    </source>
</evidence>
<dbReference type="CDD" id="cd00590">
    <property type="entry name" value="RRM_SF"/>
    <property type="match status" value="1"/>
</dbReference>
<dbReference type="InterPro" id="IPR000504">
    <property type="entry name" value="RRM_dom"/>
</dbReference>
<dbReference type="Pfam" id="PF00076">
    <property type="entry name" value="RRM_1"/>
    <property type="match status" value="1"/>
</dbReference>
<dbReference type="InterPro" id="IPR035979">
    <property type="entry name" value="RBD_domain_sf"/>
</dbReference>
<sequence length="448" mass="47218">MDHPVSADPSPPTDSLTEATSLSSAAARLEKPTGRSLFVEGLHPAVQYPELYTLFSRFGTVVSCRVLHDAKRGVSRGIGYVNFATPEEAARALTSLTDDDRRAIAASQLAVDAKQPEPVGAEAPKPLVVKFADHDPNFTENDARALAVHFVPVGTDVAAVRNAFAPFGELVDCSVALSTESKQPVPKSAPVAHRHMLSLVARVEFTSAAEATKAAAKLHGSTPFGGATPIYIKPAEADAKLQAREVRKAAPKHTRGGGIGGARKPSGPFPYPDPSRVHGHHPHPGAAGLDWGAQQAALSGMTPPGFAFTVPPGAQLLPFPPGQSAPVLHSPVQHGFLPHHQSPQQAPQQPPTPPQQMVLPAATFAYPSPPHQHHQHHHSSGAQPMPMPMNMQALAPLTVRGHDGTMQTIYVPVGDLPQHHPQPQPQQAPGSPGSSFGTHPAEQPHALP</sequence>
<feature type="region of interest" description="Disordered" evidence="4">
    <location>
        <begin position="413"/>
        <end position="448"/>
    </location>
</feature>
<proteinExistence type="predicted"/>
<dbReference type="SUPFAM" id="SSF54928">
    <property type="entry name" value="RNA-binding domain, RBD"/>
    <property type="match status" value="1"/>
</dbReference>
<keyword evidence="1" id="KW-0677">Repeat</keyword>
<reference evidence="6" key="1">
    <citation type="submission" date="2021-01" db="EMBL/GenBank/DDBJ databases">
        <authorList>
            <person name="Corre E."/>
            <person name="Pelletier E."/>
            <person name="Niang G."/>
            <person name="Scheremetjew M."/>
            <person name="Finn R."/>
            <person name="Kale V."/>
            <person name="Holt S."/>
            <person name="Cochrane G."/>
            <person name="Meng A."/>
            <person name="Brown T."/>
            <person name="Cohen L."/>
        </authorList>
    </citation>
    <scope>NUCLEOTIDE SEQUENCE</scope>
    <source>
        <strain evidence="6">CCAP 1951/1</strain>
    </source>
</reference>
<evidence type="ECO:0000313" key="6">
    <source>
        <dbReference type="EMBL" id="CAD9092393.1"/>
    </source>
</evidence>
<dbReference type="InterPro" id="IPR012677">
    <property type="entry name" value="Nucleotide-bd_a/b_plait_sf"/>
</dbReference>
<evidence type="ECO:0000256" key="1">
    <source>
        <dbReference type="ARBA" id="ARBA00022737"/>
    </source>
</evidence>
<feature type="region of interest" description="Disordered" evidence="4">
    <location>
        <begin position="249"/>
        <end position="285"/>
    </location>
</feature>
<dbReference type="PROSITE" id="PS50102">
    <property type="entry name" value="RRM"/>
    <property type="match status" value="1"/>
</dbReference>
<dbReference type="GO" id="GO:0003723">
    <property type="term" value="F:RNA binding"/>
    <property type="evidence" value="ECO:0007669"/>
    <property type="project" value="UniProtKB-UniRule"/>
</dbReference>
<dbReference type="PANTHER" id="PTHR24012">
    <property type="entry name" value="RNA BINDING PROTEIN"/>
    <property type="match status" value="1"/>
</dbReference>
<feature type="domain" description="RRM" evidence="5">
    <location>
        <begin position="35"/>
        <end position="116"/>
    </location>
</feature>
<protein>
    <recommendedName>
        <fullName evidence="5">RRM domain-containing protein</fullName>
    </recommendedName>
</protein>
<dbReference type="AlphaFoldDB" id="A0A7S1L2V7"/>
<evidence type="ECO:0000256" key="4">
    <source>
        <dbReference type="SAM" id="MobiDB-lite"/>
    </source>
</evidence>
<evidence type="ECO:0000259" key="5">
    <source>
        <dbReference type="PROSITE" id="PS50102"/>
    </source>
</evidence>
<accession>A0A7S1L2V7</accession>
<dbReference type="SMART" id="SM00360">
    <property type="entry name" value="RRM"/>
    <property type="match status" value="2"/>
</dbReference>
<gene>
    <name evidence="6" type="ORF">NDES1114_LOCUS2536</name>
</gene>